<dbReference type="EMBL" id="CP032382">
    <property type="protein sequence ID" value="AYB34886.1"/>
    <property type="molecule type" value="Genomic_DNA"/>
</dbReference>
<name>A0A385SWF5_9BACT</name>
<dbReference type="AlphaFoldDB" id="A0A385SWF5"/>
<proteinExistence type="predicted"/>
<organism evidence="1 2">
    <name type="scientific">Chryseolinea soli</name>
    <dbReference type="NCBI Taxonomy" id="2321403"/>
    <lineage>
        <taxon>Bacteria</taxon>
        <taxon>Pseudomonadati</taxon>
        <taxon>Bacteroidota</taxon>
        <taxon>Cytophagia</taxon>
        <taxon>Cytophagales</taxon>
        <taxon>Fulvivirgaceae</taxon>
        <taxon>Chryseolinea</taxon>
    </lineage>
</organism>
<reference evidence="2" key="1">
    <citation type="submission" date="2018-09" db="EMBL/GenBank/DDBJ databases">
        <title>Chryseolinea sp. KIS68-18 isolated from soil.</title>
        <authorList>
            <person name="Weon H.-Y."/>
            <person name="Kwon S.-W."/>
            <person name="Lee S.A."/>
        </authorList>
    </citation>
    <scope>NUCLEOTIDE SEQUENCE [LARGE SCALE GENOMIC DNA]</scope>
    <source>
        <strain evidence="2">KIS68-18</strain>
    </source>
</reference>
<dbReference type="Proteomes" id="UP000266183">
    <property type="component" value="Chromosome"/>
</dbReference>
<accession>A0A385SWF5</accession>
<sequence length="100" mass="11141">MASSHIGKPSEMSPAFLRAYSSAVSFKDNTLLLSLTLSYLKQHQIYEYGYNNVMDEFQTSYLAAFLVERFTSNGVREILLNVLGALEFCISSVISPSVAF</sequence>
<dbReference type="KEGG" id="chk:D4L85_31800"/>
<evidence type="ECO:0000313" key="1">
    <source>
        <dbReference type="EMBL" id="AYB34886.1"/>
    </source>
</evidence>
<evidence type="ECO:0000313" key="2">
    <source>
        <dbReference type="Proteomes" id="UP000266183"/>
    </source>
</evidence>
<gene>
    <name evidence="1" type="ORF">D4L85_31800</name>
</gene>
<protein>
    <submittedName>
        <fullName evidence="1">Uncharacterized protein</fullName>
    </submittedName>
</protein>
<keyword evidence="2" id="KW-1185">Reference proteome</keyword>